<feature type="chain" id="PRO_5017317546" evidence="2">
    <location>
        <begin position="20"/>
        <end position="347"/>
    </location>
</feature>
<dbReference type="AlphaFoldDB" id="A0A3A8PIX9"/>
<feature type="transmembrane region" description="Helical" evidence="1">
    <location>
        <begin position="226"/>
        <end position="245"/>
    </location>
</feature>
<keyword evidence="1" id="KW-0812">Transmembrane</keyword>
<evidence type="ECO:0000256" key="2">
    <source>
        <dbReference type="SAM" id="SignalP"/>
    </source>
</evidence>
<evidence type="ECO:0000313" key="4">
    <source>
        <dbReference type="Proteomes" id="UP000272888"/>
    </source>
</evidence>
<keyword evidence="4" id="KW-1185">Reference proteome</keyword>
<dbReference type="InterPro" id="IPR032809">
    <property type="entry name" value="Put_HupE_UreJ"/>
</dbReference>
<keyword evidence="1" id="KW-1133">Transmembrane helix</keyword>
<feature type="transmembrane region" description="Helical" evidence="1">
    <location>
        <begin position="283"/>
        <end position="308"/>
    </location>
</feature>
<proteinExistence type="predicted"/>
<organism evidence="3 4">
    <name type="scientific">Corallococcus llansteffanensis</name>
    <dbReference type="NCBI Taxonomy" id="2316731"/>
    <lineage>
        <taxon>Bacteria</taxon>
        <taxon>Pseudomonadati</taxon>
        <taxon>Myxococcota</taxon>
        <taxon>Myxococcia</taxon>
        <taxon>Myxococcales</taxon>
        <taxon>Cystobacterineae</taxon>
        <taxon>Myxococcaceae</taxon>
        <taxon>Corallococcus</taxon>
    </lineage>
</organism>
<feature type="transmembrane region" description="Helical" evidence="1">
    <location>
        <begin position="197"/>
        <end position="220"/>
    </location>
</feature>
<feature type="transmembrane region" description="Helical" evidence="1">
    <location>
        <begin position="320"/>
        <end position="340"/>
    </location>
</feature>
<feature type="transmembrane region" description="Helical" evidence="1">
    <location>
        <begin position="173"/>
        <end position="190"/>
    </location>
</feature>
<comment type="caution">
    <text evidence="3">The sequence shown here is derived from an EMBL/GenBank/DDBJ whole genome shotgun (WGS) entry which is preliminary data.</text>
</comment>
<dbReference type="EMBL" id="RAWB01000215">
    <property type="protein sequence ID" value="RKH56268.1"/>
    <property type="molecule type" value="Genomic_DNA"/>
</dbReference>
<name>A0A3A8PIX9_9BACT</name>
<gene>
    <name evidence="3" type="ORF">D7V93_20605</name>
</gene>
<keyword evidence="1" id="KW-0472">Membrane</keyword>
<feature type="signal peptide" evidence="2">
    <location>
        <begin position="1"/>
        <end position="19"/>
    </location>
</feature>
<evidence type="ECO:0000313" key="3">
    <source>
        <dbReference type="EMBL" id="RKH56268.1"/>
    </source>
</evidence>
<protein>
    <submittedName>
        <fullName evidence="3">HupE/UreJ family protein</fullName>
    </submittedName>
</protein>
<accession>A0A3A8PIX9</accession>
<dbReference type="Pfam" id="PF13795">
    <property type="entry name" value="HupE_UreJ_2"/>
    <property type="match status" value="1"/>
</dbReference>
<dbReference type="Proteomes" id="UP000272888">
    <property type="component" value="Unassembled WGS sequence"/>
</dbReference>
<evidence type="ECO:0000256" key="1">
    <source>
        <dbReference type="SAM" id="Phobius"/>
    </source>
</evidence>
<keyword evidence="2" id="KW-0732">Signal</keyword>
<dbReference type="RefSeq" id="WP_120645039.1">
    <property type="nucleotide sequence ID" value="NZ_RAWB01000215.1"/>
</dbReference>
<reference evidence="4" key="1">
    <citation type="submission" date="2018-09" db="EMBL/GenBank/DDBJ databases">
        <authorList>
            <person name="Livingstone P.G."/>
            <person name="Whitworth D.E."/>
        </authorList>
    </citation>
    <scope>NUCLEOTIDE SEQUENCE [LARGE SCALE GENOMIC DNA]</scope>
    <source>
        <strain evidence="4">CA051B</strain>
    </source>
</reference>
<sequence length="347" mass="36606">MRSLLVVVCVSLMASSAVGHPLDMSTLNVQVEQDRVLQTLTIRNDSIDALLGPGWPDLAPDQLMTAVFSATLAASQLSAGGEPCELVPLEIEPGDGNFHLSASASCPARGPLKQRFGYLQRVKGEGQTLIVLSDVDGEPGRQVADAANPDLTFVRKGQAEQGLLAFIRMGVEHIFTGYDHLVFLLGLLLAGSSLRRLLVVVTSFTVAHSISLALAALSVVSLPSRWVESAIALSIIVVAALNLMGSKGDKRWMLAFGFGLIHGFGFASALGELGLSRSELTGALFGFNVGVELGQAALVLVALPLLVLLRRSRFAHRVELALCLASIGVGLYWFCLRAVLPSVAGGA</sequence>
<feature type="transmembrane region" description="Helical" evidence="1">
    <location>
        <begin position="252"/>
        <end position="271"/>
    </location>
</feature>